<keyword evidence="2" id="KW-0092">Biotin</keyword>
<reference evidence="6 7" key="1">
    <citation type="submission" date="2015-09" db="EMBL/GenBank/DDBJ databases">
        <authorList>
            <consortium name="Swine Surveillance"/>
        </authorList>
    </citation>
    <scope>NUCLEOTIDE SEQUENCE [LARGE SCALE GENOMIC DNA]</scope>
    <source>
        <strain evidence="6 7">CECT 5294</strain>
    </source>
</reference>
<dbReference type="CDD" id="cd16442">
    <property type="entry name" value="BPL"/>
    <property type="match status" value="1"/>
</dbReference>
<dbReference type="GO" id="GO:0004077">
    <property type="term" value="F:biotin--[biotin carboxyl-carrier protein] ligase activity"/>
    <property type="evidence" value="ECO:0007669"/>
    <property type="project" value="UniProtKB-EC"/>
</dbReference>
<proteinExistence type="predicted"/>
<evidence type="ECO:0000313" key="7">
    <source>
        <dbReference type="Proteomes" id="UP000051298"/>
    </source>
</evidence>
<gene>
    <name evidence="6" type="primary">birA</name>
    <name evidence="6" type="ORF">THS5294_03371</name>
</gene>
<dbReference type="Proteomes" id="UP000051298">
    <property type="component" value="Unassembled WGS sequence"/>
</dbReference>
<dbReference type="InterPro" id="IPR003142">
    <property type="entry name" value="BPL_C"/>
</dbReference>
<dbReference type="eggNOG" id="COG0340">
    <property type="taxonomic scope" value="Bacteria"/>
</dbReference>
<evidence type="ECO:0000256" key="3">
    <source>
        <dbReference type="ARBA" id="ARBA00024227"/>
    </source>
</evidence>
<evidence type="ECO:0000313" key="6">
    <source>
        <dbReference type="EMBL" id="CUH62057.1"/>
    </source>
</evidence>
<keyword evidence="1" id="KW-0436">Ligase</keyword>
<dbReference type="Pfam" id="PF02237">
    <property type="entry name" value="BPL_C"/>
    <property type="match status" value="1"/>
</dbReference>
<dbReference type="NCBIfam" id="TIGR00121">
    <property type="entry name" value="birA_ligase"/>
    <property type="match status" value="1"/>
</dbReference>
<dbReference type="InterPro" id="IPR004408">
    <property type="entry name" value="Biotin_CoA_COase_ligase"/>
</dbReference>
<dbReference type="PANTHER" id="PTHR12835">
    <property type="entry name" value="BIOTIN PROTEIN LIGASE"/>
    <property type="match status" value="1"/>
</dbReference>
<dbReference type="Gene3D" id="2.30.30.100">
    <property type="match status" value="1"/>
</dbReference>
<dbReference type="PANTHER" id="PTHR12835:SF5">
    <property type="entry name" value="BIOTIN--PROTEIN LIGASE"/>
    <property type="match status" value="1"/>
</dbReference>
<evidence type="ECO:0000256" key="2">
    <source>
        <dbReference type="ARBA" id="ARBA00023267"/>
    </source>
</evidence>
<dbReference type="InterPro" id="IPR004143">
    <property type="entry name" value="BPL_LPL_catalytic"/>
</dbReference>
<accession>A0A0P1F340</accession>
<sequence length="246" mass="25925">MIPRWPEGVGQVILPTVDSTSLEAARQAPHIAGPTWFLGLEQTAAKGRRGRAWSNPAGNFAASLVYRPGGAIAHRALRSFVASLALQDALIAATGRTEGLRLKWPNDVLLNGGKLAGILLESGPSETLIIGIGVNLRAAPTQAEVETGAVAPVSLLSETGTDITPEAFLDLLAPAFAAVEAQFLTYGFDAVRTRWLANAAKLGEPIHARTVTETHHGTFETVDAEGQLVLRTAAGQRMISAGDVFF</sequence>
<feature type="domain" description="BPL/LPL catalytic" evidence="5">
    <location>
        <begin position="7"/>
        <end position="184"/>
    </location>
</feature>
<dbReference type="PROSITE" id="PS51733">
    <property type="entry name" value="BPL_LPL_CATALYTIC"/>
    <property type="match status" value="1"/>
</dbReference>
<dbReference type="STRING" id="266809.PM03_02260"/>
<protein>
    <recommendedName>
        <fullName evidence="3">biotin--[biotin carboxyl-carrier protein] ligase</fullName>
        <ecNumber evidence="3">6.3.4.15</ecNumber>
    </recommendedName>
</protein>
<evidence type="ECO:0000256" key="4">
    <source>
        <dbReference type="ARBA" id="ARBA00047846"/>
    </source>
</evidence>
<dbReference type="InterPro" id="IPR045864">
    <property type="entry name" value="aa-tRNA-synth_II/BPL/LPL"/>
</dbReference>
<dbReference type="AlphaFoldDB" id="A0A0P1F340"/>
<organism evidence="6 7">
    <name type="scientific">Thalassobacter stenotrophicus</name>
    <dbReference type="NCBI Taxonomy" id="266809"/>
    <lineage>
        <taxon>Bacteria</taxon>
        <taxon>Pseudomonadati</taxon>
        <taxon>Pseudomonadota</taxon>
        <taxon>Alphaproteobacteria</taxon>
        <taxon>Rhodobacterales</taxon>
        <taxon>Roseobacteraceae</taxon>
        <taxon>Thalassobacter</taxon>
    </lineage>
</organism>
<comment type="catalytic activity">
    <reaction evidence="4">
        <text>biotin + L-lysyl-[protein] + ATP = N(6)-biotinyl-L-lysyl-[protein] + AMP + diphosphate + H(+)</text>
        <dbReference type="Rhea" id="RHEA:11756"/>
        <dbReference type="Rhea" id="RHEA-COMP:9752"/>
        <dbReference type="Rhea" id="RHEA-COMP:10505"/>
        <dbReference type="ChEBI" id="CHEBI:15378"/>
        <dbReference type="ChEBI" id="CHEBI:29969"/>
        <dbReference type="ChEBI" id="CHEBI:30616"/>
        <dbReference type="ChEBI" id="CHEBI:33019"/>
        <dbReference type="ChEBI" id="CHEBI:57586"/>
        <dbReference type="ChEBI" id="CHEBI:83144"/>
        <dbReference type="ChEBI" id="CHEBI:456215"/>
        <dbReference type="EC" id="6.3.4.15"/>
    </reaction>
</comment>
<evidence type="ECO:0000256" key="1">
    <source>
        <dbReference type="ARBA" id="ARBA00022598"/>
    </source>
</evidence>
<dbReference type="SUPFAM" id="SSF55681">
    <property type="entry name" value="Class II aaRS and biotin synthetases"/>
    <property type="match status" value="1"/>
</dbReference>
<dbReference type="Gene3D" id="3.30.930.10">
    <property type="entry name" value="Bira Bifunctional Protein, Domain 2"/>
    <property type="match status" value="1"/>
</dbReference>
<dbReference type="EMBL" id="CYRX01000033">
    <property type="protein sequence ID" value="CUH62057.1"/>
    <property type="molecule type" value="Genomic_DNA"/>
</dbReference>
<evidence type="ECO:0000259" key="5">
    <source>
        <dbReference type="PROSITE" id="PS51733"/>
    </source>
</evidence>
<name>A0A0P1F340_9RHOB</name>
<dbReference type="EC" id="6.3.4.15" evidence="3"/>
<dbReference type="GO" id="GO:0005737">
    <property type="term" value="C:cytoplasm"/>
    <property type="evidence" value="ECO:0007669"/>
    <property type="project" value="TreeGrafter"/>
</dbReference>
<dbReference type="Pfam" id="PF03099">
    <property type="entry name" value="BPL_LplA_LipB"/>
    <property type="match status" value="1"/>
</dbReference>